<gene>
    <name evidence="7" type="ORF">QQX09_02485</name>
</gene>
<keyword evidence="2 4" id="KW-0442">Lipid degradation</keyword>
<dbReference type="RefSeq" id="WP_301131112.1">
    <property type="nucleotide sequence ID" value="NZ_JAUHPW010000001.1"/>
</dbReference>
<keyword evidence="3 4" id="KW-0443">Lipid metabolism</keyword>
<dbReference type="InterPro" id="IPR002641">
    <property type="entry name" value="PNPLA_dom"/>
</dbReference>
<protein>
    <submittedName>
        <fullName evidence="7">Patatin-like phospholipase family protein</fullName>
    </submittedName>
</protein>
<evidence type="ECO:0000256" key="4">
    <source>
        <dbReference type="PROSITE-ProRule" id="PRU01161"/>
    </source>
</evidence>
<evidence type="ECO:0000259" key="6">
    <source>
        <dbReference type="PROSITE" id="PS51635"/>
    </source>
</evidence>
<name>A0ABT8G6M3_9MICO</name>
<accession>A0ABT8G6M3</accession>
<feature type="short sequence motif" description="GXSXG" evidence="4">
    <location>
        <begin position="42"/>
        <end position="46"/>
    </location>
</feature>
<feature type="short sequence motif" description="DGA/G" evidence="4">
    <location>
        <begin position="158"/>
        <end position="160"/>
    </location>
</feature>
<dbReference type="Pfam" id="PF01734">
    <property type="entry name" value="Patatin"/>
    <property type="match status" value="1"/>
</dbReference>
<evidence type="ECO:0000256" key="5">
    <source>
        <dbReference type="SAM" id="Phobius"/>
    </source>
</evidence>
<feature type="transmembrane region" description="Helical" evidence="5">
    <location>
        <begin position="6"/>
        <end position="27"/>
    </location>
</feature>
<feature type="transmembrane region" description="Helical" evidence="5">
    <location>
        <begin position="39"/>
        <end position="57"/>
    </location>
</feature>
<dbReference type="PANTHER" id="PTHR14226">
    <property type="entry name" value="NEUROPATHY TARGET ESTERASE/SWISS CHEESE D.MELANOGASTER"/>
    <property type="match status" value="1"/>
</dbReference>
<dbReference type="Gene3D" id="3.40.1090.10">
    <property type="entry name" value="Cytosolic phospholipase A2 catalytic domain"/>
    <property type="match status" value="2"/>
</dbReference>
<evidence type="ECO:0000256" key="3">
    <source>
        <dbReference type="ARBA" id="ARBA00023098"/>
    </source>
</evidence>
<proteinExistence type="predicted"/>
<comment type="caution">
    <text evidence="4">Lacks conserved residue(s) required for the propagation of feature annotation.</text>
</comment>
<keyword evidence="8" id="KW-1185">Reference proteome</keyword>
<dbReference type="InterPro" id="IPR016035">
    <property type="entry name" value="Acyl_Trfase/lysoPLipase"/>
</dbReference>
<evidence type="ECO:0000313" key="8">
    <source>
        <dbReference type="Proteomes" id="UP001172728"/>
    </source>
</evidence>
<evidence type="ECO:0000256" key="2">
    <source>
        <dbReference type="ARBA" id="ARBA00022963"/>
    </source>
</evidence>
<keyword evidence="5" id="KW-0472">Membrane</keyword>
<dbReference type="PROSITE" id="PS51635">
    <property type="entry name" value="PNPLA"/>
    <property type="match status" value="1"/>
</dbReference>
<dbReference type="InterPro" id="IPR050301">
    <property type="entry name" value="NTE"/>
</dbReference>
<dbReference type="PANTHER" id="PTHR14226:SF29">
    <property type="entry name" value="NEUROPATHY TARGET ESTERASE SWS"/>
    <property type="match status" value="1"/>
</dbReference>
<evidence type="ECO:0000313" key="7">
    <source>
        <dbReference type="EMBL" id="MDN4474717.1"/>
    </source>
</evidence>
<dbReference type="EMBL" id="JAUHPW010000001">
    <property type="protein sequence ID" value="MDN4474717.1"/>
    <property type="molecule type" value="Genomic_DNA"/>
</dbReference>
<evidence type="ECO:0000256" key="1">
    <source>
        <dbReference type="ARBA" id="ARBA00022801"/>
    </source>
</evidence>
<dbReference type="Proteomes" id="UP001172728">
    <property type="component" value="Unassembled WGS sequence"/>
</dbReference>
<keyword evidence="5" id="KW-1133">Transmembrane helix</keyword>
<feature type="active site" description="Proton acceptor" evidence="4">
    <location>
        <position position="158"/>
    </location>
</feature>
<dbReference type="SUPFAM" id="SSF52151">
    <property type="entry name" value="FabD/lysophospholipase-like"/>
    <property type="match status" value="1"/>
</dbReference>
<feature type="domain" description="PNPLA" evidence="6">
    <location>
        <begin position="11"/>
        <end position="171"/>
    </location>
</feature>
<keyword evidence="1 4" id="KW-0378">Hydrolase</keyword>
<keyword evidence="5" id="KW-0812">Transmembrane</keyword>
<comment type="caution">
    <text evidence="7">The sequence shown here is derived from an EMBL/GenBank/DDBJ whole genome shotgun (WGS) entry which is preliminary data.</text>
</comment>
<organism evidence="7 8">
    <name type="scientific">Demequina litoralis</name>
    <dbReference type="NCBI Taxonomy" id="3051660"/>
    <lineage>
        <taxon>Bacteria</taxon>
        <taxon>Bacillati</taxon>
        <taxon>Actinomycetota</taxon>
        <taxon>Actinomycetes</taxon>
        <taxon>Micrococcales</taxon>
        <taxon>Demequinaceae</taxon>
        <taxon>Demequina</taxon>
    </lineage>
</organism>
<feature type="active site" description="Nucleophile" evidence="4">
    <location>
        <position position="44"/>
    </location>
</feature>
<reference evidence="7" key="1">
    <citation type="submission" date="2023-06" db="EMBL/GenBank/DDBJ databases">
        <title>Sysu t00192.</title>
        <authorList>
            <person name="Gao L."/>
            <person name="Fang B.-Z."/>
            <person name="Li W.-J."/>
        </authorList>
    </citation>
    <scope>NUCLEOTIDE SEQUENCE</scope>
    <source>
        <strain evidence="7">SYSU T00192</strain>
    </source>
</reference>
<sequence>MIDVHAPGLGLCLGGGGTLAGAHIGVLQVMHARGIRPGLVVGTSAGALVGAAFAMGIDPDRLEDLLLDVRWQDVATVPRRPGAGLLDAEALRASVVDLIGGDVRIEDMPMRFAAVATDVASRRATVIERGSLVDALRATISVPGLFRPVQLDGRRLLDGGLKANLPLEETLALGATPVLAVRVAPDWDVPGYSSSRVVRELSTRDDVLVLSPDLRGRTWWQTRDLGAVVAAGRAAAEAALPR</sequence>